<dbReference type="GO" id="GO:0015740">
    <property type="term" value="P:C4-dicarboxylate transport"/>
    <property type="evidence" value="ECO:0007669"/>
    <property type="project" value="TreeGrafter"/>
</dbReference>
<keyword evidence="5 9" id="KW-0812">Transmembrane</keyword>
<proteinExistence type="inferred from homology"/>
<evidence type="ECO:0000256" key="6">
    <source>
        <dbReference type="ARBA" id="ARBA00022989"/>
    </source>
</evidence>
<reference evidence="11 12" key="1">
    <citation type="submission" date="2019-03" db="EMBL/GenBank/DDBJ databases">
        <title>Genomic Encyclopedia of Archaeal and Bacterial Type Strains, Phase II (KMG-II): from individual species to whole genera.</title>
        <authorList>
            <person name="Goeker M."/>
        </authorList>
    </citation>
    <scope>NUCLEOTIDE SEQUENCE [LARGE SCALE GENOMIC DNA]</scope>
    <source>
        <strain evidence="11 12">DSM 15388</strain>
    </source>
</reference>
<keyword evidence="2 9" id="KW-0813">Transport</keyword>
<feature type="transmembrane region" description="Helical" evidence="9">
    <location>
        <begin position="56"/>
        <end position="79"/>
    </location>
</feature>
<comment type="function">
    <text evidence="9">Part of the tripartite ATP-independent periplasmic (TRAP) transport system.</text>
</comment>
<dbReference type="Pfam" id="PF04290">
    <property type="entry name" value="DctQ"/>
    <property type="match status" value="1"/>
</dbReference>
<keyword evidence="7 9" id="KW-0472">Membrane</keyword>
<organism evidence="11 12">
    <name type="scientific">Reinekea marinisedimentorum</name>
    <dbReference type="NCBI Taxonomy" id="230495"/>
    <lineage>
        <taxon>Bacteria</taxon>
        <taxon>Pseudomonadati</taxon>
        <taxon>Pseudomonadota</taxon>
        <taxon>Gammaproteobacteria</taxon>
        <taxon>Oceanospirillales</taxon>
        <taxon>Saccharospirillaceae</taxon>
        <taxon>Reinekea</taxon>
    </lineage>
</organism>
<comment type="subcellular location">
    <subcellularLocation>
        <location evidence="1 9">Cell inner membrane</location>
        <topology evidence="1 9">Multi-pass membrane protein</topology>
    </subcellularLocation>
</comment>
<protein>
    <recommendedName>
        <fullName evidence="9">TRAP transporter small permease protein</fullName>
    </recommendedName>
</protein>
<evidence type="ECO:0000256" key="2">
    <source>
        <dbReference type="ARBA" id="ARBA00022448"/>
    </source>
</evidence>
<dbReference type="GO" id="GO:0005886">
    <property type="term" value="C:plasma membrane"/>
    <property type="evidence" value="ECO:0007669"/>
    <property type="project" value="UniProtKB-SubCell"/>
</dbReference>
<evidence type="ECO:0000313" key="12">
    <source>
        <dbReference type="Proteomes" id="UP000295793"/>
    </source>
</evidence>
<sequence length="160" mass="17868">MKKFCTITRKILNNSILSLCGFALILLVVTVTWQVFSRYILNDPSSFTDELSRYTMIWLGLLGASYLFGKNAHLAITLLPSHLPEKANTALQIFIQILILTFVVLAMIKGGSALVGRTMQQLSPALQIPMAYIYMILPISGVVTVIYVALNMIDTVWKKK</sequence>
<feature type="transmembrane region" description="Helical" evidence="9">
    <location>
        <begin position="131"/>
        <end position="150"/>
    </location>
</feature>
<feature type="transmembrane region" description="Helical" evidence="9">
    <location>
        <begin position="91"/>
        <end position="111"/>
    </location>
</feature>
<keyword evidence="12" id="KW-1185">Reference proteome</keyword>
<comment type="subunit">
    <text evidence="9">The complex comprises the extracytoplasmic solute receptor protein and the two transmembrane proteins.</text>
</comment>
<dbReference type="OrthoDB" id="2085311at2"/>
<dbReference type="Proteomes" id="UP000295793">
    <property type="component" value="Unassembled WGS sequence"/>
</dbReference>
<feature type="domain" description="Tripartite ATP-independent periplasmic transporters DctQ component" evidence="10">
    <location>
        <begin position="27"/>
        <end position="154"/>
    </location>
</feature>
<evidence type="ECO:0000313" key="11">
    <source>
        <dbReference type="EMBL" id="TCS43723.1"/>
    </source>
</evidence>
<dbReference type="InterPro" id="IPR007387">
    <property type="entry name" value="TRAP_DctQ"/>
</dbReference>
<dbReference type="PANTHER" id="PTHR35011:SF2">
    <property type="entry name" value="2,3-DIKETO-L-GULONATE TRAP TRANSPORTER SMALL PERMEASE PROTEIN YIAM"/>
    <property type="match status" value="1"/>
</dbReference>
<keyword evidence="4 9" id="KW-0997">Cell inner membrane</keyword>
<evidence type="ECO:0000256" key="5">
    <source>
        <dbReference type="ARBA" id="ARBA00022692"/>
    </source>
</evidence>
<dbReference type="InterPro" id="IPR055348">
    <property type="entry name" value="DctQ"/>
</dbReference>
<evidence type="ECO:0000256" key="8">
    <source>
        <dbReference type="ARBA" id="ARBA00038436"/>
    </source>
</evidence>
<keyword evidence="6 9" id="KW-1133">Transmembrane helix</keyword>
<dbReference type="GO" id="GO:0022857">
    <property type="term" value="F:transmembrane transporter activity"/>
    <property type="evidence" value="ECO:0007669"/>
    <property type="project" value="UniProtKB-UniRule"/>
</dbReference>
<feature type="transmembrane region" description="Helical" evidence="9">
    <location>
        <begin position="12"/>
        <end position="36"/>
    </location>
</feature>
<keyword evidence="3" id="KW-1003">Cell membrane</keyword>
<evidence type="ECO:0000256" key="7">
    <source>
        <dbReference type="ARBA" id="ARBA00023136"/>
    </source>
</evidence>
<evidence type="ECO:0000259" key="10">
    <source>
        <dbReference type="Pfam" id="PF04290"/>
    </source>
</evidence>
<dbReference type="EMBL" id="SLZR01000001">
    <property type="protein sequence ID" value="TCS43723.1"/>
    <property type="molecule type" value="Genomic_DNA"/>
</dbReference>
<evidence type="ECO:0000256" key="9">
    <source>
        <dbReference type="RuleBase" id="RU369079"/>
    </source>
</evidence>
<evidence type="ECO:0000256" key="4">
    <source>
        <dbReference type="ARBA" id="ARBA00022519"/>
    </source>
</evidence>
<evidence type="ECO:0000256" key="3">
    <source>
        <dbReference type="ARBA" id="ARBA00022475"/>
    </source>
</evidence>
<dbReference type="AlphaFoldDB" id="A0A4V2UKB5"/>
<gene>
    <name evidence="11" type="ORF">BCF53_10165</name>
</gene>
<comment type="similarity">
    <text evidence="8 9">Belongs to the TRAP transporter small permease family.</text>
</comment>
<name>A0A4V2UKB5_9GAMM</name>
<comment type="caution">
    <text evidence="11">The sequence shown here is derived from an EMBL/GenBank/DDBJ whole genome shotgun (WGS) entry which is preliminary data.</text>
</comment>
<dbReference type="PANTHER" id="PTHR35011">
    <property type="entry name" value="2,3-DIKETO-L-GULONATE TRAP TRANSPORTER SMALL PERMEASE PROTEIN YIAM"/>
    <property type="match status" value="1"/>
</dbReference>
<evidence type="ECO:0000256" key="1">
    <source>
        <dbReference type="ARBA" id="ARBA00004429"/>
    </source>
</evidence>
<accession>A0A4V2UKB5</accession>